<reference evidence="1" key="1">
    <citation type="journal article" date="2022" name="Int. J. Mol. Sci.">
        <title>Draft Genome of Tanacetum Coccineum: Genomic Comparison of Closely Related Tanacetum-Family Plants.</title>
        <authorList>
            <person name="Yamashiro T."/>
            <person name="Shiraishi A."/>
            <person name="Nakayama K."/>
            <person name="Satake H."/>
        </authorList>
    </citation>
    <scope>NUCLEOTIDE SEQUENCE</scope>
</reference>
<accession>A0ABQ5ACX1</accession>
<evidence type="ECO:0008006" key="3">
    <source>
        <dbReference type="Google" id="ProtNLM"/>
    </source>
</evidence>
<gene>
    <name evidence="1" type="ORF">Tco_0820736</name>
</gene>
<name>A0ABQ5ACX1_9ASTR</name>
<feature type="non-terminal residue" evidence="1">
    <location>
        <position position="263"/>
    </location>
</feature>
<evidence type="ECO:0000313" key="2">
    <source>
        <dbReference type="Proteomes" id="UP001151760"/>
    </source>
</evidence>
<sequence>MSSLTLDMQVMLHIEILVMDEGADGDVTSNAFSDTHRFDSRSYGGSISGKEVQADLGENIMENLYVNAGKGNNVSQGVNANVFMSVNDEIGPILVPISENPLLSSRVSPGVSPRILRRGEVLVDGGSKINATFSFNNVEKWPNLSNVNDVSGSMDEVMNEAPIGKKHVSFVNVVQGLSKFGNNKLKLILVCMNDQGKRVVDVDPLVEKGSKNWNMTLVGYFVGLKMSHREIIGHLRRMWRAYHLDEVIMNDCGLYFLKFKSDK</sequence>
<proteinExistence type="predicted"/>
<dbReference type="EMBL" id="BQNB010012125">
    <property type="protein sequence ID" value="GJS99566.1"/>
    <property type="molecule type" value="Genomic_DNA"/>
</dbReference>
<evidence type="ECO:0000313" key="1">
    <source>
        <dbReference type="EMBL" id="GJS99566.1"/>
    </source>
</evidence>
<keyword evidence="2" id="KW-1185">Reference proteome</keyword>
<organism evidence="1 2">
    <name type="scientific">Tanacetum coccineum</name>
    <dbReference type="NCBI Taxonomy" id="301880"/>
    <lineage>
        <taxon>Eukaryota</taxon>
        <taxon>Viridiplantae</taxon>
        <taxon>Streptophyta</taxon>
        <taxon>Embryophyta</taxon>
        <taxon>Tracheophyta</taxon>
        <taxon>Spermatophyta</taxon>
        <taxon>Magnoliopsida</taxon>
        <taxon>eudicotyledons</taxon>
        <taxon>Gunneridae</taxon>
        <taxon>Pentapetalae</taxon>
        <taxon>asterids</taxon>
        <taxon>campanulids</taxon>
        <taxon>Asterales</taxon>
        <taxon>Asteraceae</taxon>
        <taxon>Asteroideae</taxon>
        <taxon>Anthemideae</taxon>
        <taxon>Anthemidinae</taxon>
        <taxon>Tanacetum</taxon>
    </lineage>
</organism>
<reference evidence="1" key="2">
    <citation type="submission" date="2022-01" db="EMBL/GenBank/DDBJ databases">
        <authorList>
            <person name="Yamashiro T."/>
            <person name="Shiraishi A."/>
            <person name="Satake H."/>
            <person name="Nakayama K."/>
        </authorList>
    </citation>
    <scope>NUCLEOTIDE SEQUENCE</scope>
</reference>
<comment type="caution">
    <text evidence="1">The sequence shown here is derived from an EMBL/GenBank/DDBJ whole genome shotgun (WGS) entry which is preliminary data.</text>
</comment>
<dbReference type="Proteomes" id="UP001151760">
    <property type="component" value="Unassembled WGS sequence"/>
</dbReference>
<protein>
    <recommendedName>
        <fullName evidence="3">DUF4283 domain-containing protein</fullName>
    </recommendedName>
</protein>